<proteinExistence type="inferred from homology"/>
<keyword evidence="6" id="KW-0963">Cytoplasm</keyword>
<feature type="compositionally biased region" description="Acidic residues" evidence="12">
    <location>
        <begin position="183"/>
        <end position="193"/>
    </location>
</feature>
<comment type="similarity">
    <text evidence="3 11">Belongs to the CND2 (condensin subunit 2) family.</text>
</comment>
<feature type="region of interest" description="Disordered" evidence="12">
    <location>
        <begin position="435"/>
        <end position="471"/>
    </location>
</feature>
<protein>
    <recommendedName>
        <fullName evidence="4 11">Condensin complex subunit 2</fullName>
    </recommendedName>
</protein>
<dbReference type="GO" id="GO:0000796">
    <property type="term" value="C:condensin complex"/>
    <property type="evidence" value="ECO:0007669"/>
    <property type="project" value="InterPro"/>
</dbReference>
<comment type="function">
    <text evidence="11">Regulatory subunit of the condensin complex, a complex required for conversion of interphase chromatin into mitotic-like condense chromosomes.</text>
</comment>
<evidence type="ECO:0000256" key="5">
    <source>
        <dbReference type="ARBA" id="ARBA00022454"/>
    </source>
</evidence>
<evidence type="ECO:0000256" key="1">
    <source>
        <dbReference type="ARBA" id="ARBA00004286"/>
    </source>
</evidence>
<reference evidence="13 14" key="1">
    <citation type="journal article" date="2015" name="Genome Biol. Evol.">
        <title>Comparative Genomics of a Bacterivorous Green Alga Reveals Evolutionary Causalities and Consequences of Phago-Mixotrophic Mode of Nutrition.</title>
        <authorList>
            <person name="Burns J.A."/>
            <person name="Paasch A."/>
            <person name="Narechania A."/>
            <person name="Kim E."/>
        </authorList>
    </citation>
    <scope>NUCLEOTIDE SEQUENCE [LARGE SCALE GENOMIC DNA]</scope>
    <source>
        <strain evidence="13 14">PLY_AMNH</strain>
    </source>
</reference>
<evidence type="ECO:0000256" key="7">
    <source>
        <dbReference type="ARBA" id="ARBA00022618"/>
    </source>
</evidence>
<dbReference type="AlphaFoldDB" id="A0AAE0FLK0"/>
<keyword evidence="7 11" id="KW-0132">Cell division</keyword>
<evidence type="ECO:0000256" key="11">
    <source>
        <dbReference type="PIRNR" id="PIRNR017126"/>
    </source>
</evidence>
<dbReference type="EMBL" id="LGRX02016699">
    <property type="protein sequence ID" value="KAK3261735.1"/>
    <property type="molecule type" value="Genomic_DNA"/>
</dbReference>
<dbReference type="InterPro" id="IPR022816">
    <property type="entry name" value="Condensin_barren_su2"/>
</dbReference>
<feature type="compositionally biased region" description="Basic and acidic residues" evidence="12">
    <location>
        <begin position="195"/>
        <end position="207"/>
    </location>
</feature>
<feature type="region of interest" description="Disordered" evidence="12">
    <location>
        <begin position="1"/>
        <end position="67"/>
    </location>
</feature>
<dbReference type="Pfam" id="PF05786">
    <property type="entry name" value="Cnd2"/>
    <property type="match status" value="2"/>
</dbReference>
<accession>A0AAE0FLK0</accession>
<keyword evidence="8 11" id="KW-0498">Mitosis</keyword>
<evidence type="ECO:0000256" key="10">
    <source>
        <dbReference type="ARBA" id="ARBA00023306"/>
    </source>
</evidence>
<dbReference type="PIRSF" id="PIRSF017126">
    <property type="entry name" value="Condensin_H"/>
    <property type="match status" value="1"/>
</dbReference>
<dbReference type="PANTHER" id="PTHR13108:SF9">
    <property type="entry name" value="CONDENSIN COMPLEX SUBUNIT 2"/>
    <property type="match status" value="1"/>
</dbReference>
<evidence type="ECO:0000256" key="2">
    <source>
        <dbReference type="ARBA" id="ARBA00004496"/>
    </source>
</evidence>
<feature type="region of interest" description="Disordered" evidence="12">
    <location>
        <begin position="541"/>
        <end position="587"/>
    </location>
</feature>
<keyword evidence="10 11" id="KW-0131">Cell cycle</keyword>
<keyword evidence="14" id="KW-1185">Reference proteome</keyword>
<evidence type="ECO:0000313" key="14">
    <source>
        <dbReference type="Proteomes" id="UP001190700"/>
    </source>
</evidence>
<evidence type="ECO:0000256" key="4">
    <source>
        <dbReference type="ARBA" id="ARBA00016065"/>
    </source>
</evidence>
<dbReference type="GO" id="GO:0007076">
    <property type="term" value="P:mitotic chromosome condensation"/>
    <property type="evidence" value="ECO:0007669"/>
    <property type="project" value="InterPro"/>
</dbReference>
<sequence length="700" mass="75366">MDCTPPPPLRESNAYRGNGESNTPFKSPLKSPGGKGLLSPNNDSQEKERKRAQRASAQLRRSKMDSATEATASIALEKAGHGEVSAGSAAALSKDQILSLYSNSVKLAAENKINQHNSWSLKLIDHLTELVNPEKASGTNFTKASCTLDAGVLIYAKRVDSVHANTFKVLHGMSRNAASREDELPEGAEDGLENDGARAGELEQEGKSRKHREQASTLDSFESLNLKQIDPASVVDPLFHKTSAQFDEGGARGLLLNNLSCFHGCRLAFDSECVPEEQMRLAENEVATVVSMEPLSAALSGVPADFAWGRNSQALEEIRRIAGETLGACPQNPMPGEIQEDVDASVIVSSEDWLRTTSESHMEGDDFGMGMDEGDIGTACEGWDDDGMGEGADNDSSAMHEHFMPAGSSLQGEMSIGRHPMEWLSTAEGVLHSGKSWAGPGHWHVRPAPKAVKKGEDDDKKRKKGGKKGEGERTFDFTALVEADAVLQLSSKPSEIDMISAPAHTNTLLPTDLQYQAGDLAKLLSMPCSVQQLLQGSKRAHAFGSSDETTGSIGSEWDGDHAGFEDDGPDACGSPGPMPWDSSEGMWRDGDLVEVPRHVEKINITYARTAKQVDVRVLKELMWDGSRQVAAKQRSDGSEQQAISFHDVLSSVPAKNNAGDLNDLSVHLCFICMLHLANENGLAITGAPSLEDMQVFNVPL</sequence>
<evidence type="ECO:0000313" key="13">
    <source>
        <dbReference type="EMBL" id="KAK3261735.1"/>
    </source>
</evidence>
<comment type="caution">
    <text evidence="13">The sequence shown here is derived from an EMBL/GenBank/DDBJ whole genome shotgun (WGS) entry which is preliminary data.</text>
</comment>
<comment type="subcellular location">
    <subcellularLocation>
        <location evidence="1">Chromosome</location>
    </subcellularLocation>
    <subcellularLocation>
        <location evidence="2">Cytoplasm</location>
    </subcellularLocation>
</comment>
<evidence type="ECO:0000256" key="12">
    <source>
        <dbReference type="SAM" id="MobiDB-lite"/>
    </source>
</evidence>
<dbReference type="GO" id="GO:0003682">
    <property type="term" value="F:chromatin binding"/>
    <property type="evidence" value="ECO:0007669"/>
    <property type="project" value="TreeGrafter"/>
</dbReference>
<organism evidence="13 14">
    <name type="scientific">Cymbomonas tetramitiformis</name>
    <dbReference type="NCBI Taxonomy" id="36881"/>
    <lineage>
        <taxon>Eukaryota</taxon>
        <taxon>Viridiplantae</taxon>
        <taxon>Chlorophyta</taxon>
        <taxon>Pyramimonadophyceae</taxon>
        <taxon>Pyramimonadales</taxon>
        <taxon>Pyramimonadaceae</taxon>
        <taxon>Cymbomonas</taxon>
    </lineage>
</organism>
<evidence type="ECO:0000256" key="6">
    <source>
        <dbReference type="ARBA" id="ARBA00022490"/>
    </source>
</evidence>
<name>A0AAE0FLK0_9CHLO</name>
<dbReference type="PANTHER" id="PTHR13108">
    <property type="entry name" value="CONDENSIN COMPLEX SUBUNIT 2"/>
    <property type="match status" value="1"/>
</dbReference>
<keyword evidence="5" id="KW-0158">Chromosome</keyword>
<evidence type="ECO:0000256" key="8">
    <source>
        <dbReference type="ARBA" id="ARBA00022776"/>
    </source>
</evidence>
<keyword evidence="9 11" id="KW-0226">DNA condensation</keyword>
<gene>
    <name evidence="13" type="ORF">CYMTET_29363</name>
</gene>
<feature type="region of interest" description="Disordered" evidence="12">
    <location>
        <begin position="176"/>
        <end position="216"/>
    </location>
</feature>
<dbReference type="Proteomes" id="UP001190700">
    <property type="component" value="Unassembled WGS sequence"/>
</dbReference>
<dbReference type="GO" id="GO:0051301">
    <property type="term" value="P:cell division"/>
    <property type="evidence" value="ECO:0007669"/>
    <property type="project" value="UniProtKB-KW"/>
</dbReference>
<evidence type="ECO:0000256" key="9">
    <source>
        <dbReference type="ARBA" id="ARBA00023067"/>
    </source>
</evidence>
<dbReference type="GO" id="GO:0005737">
    <property type="term" value="C:cytoplasm"/>
    <property type="evidence" value="ECO:0007669"/>
    <property type="project" value="UniProtKB-SubCell"/>
</dbReference>
<evidence type="ECO:0000256" key="3">
    <source>
        <dbReference type="ARBA" id="ARBA00009471"/>
    </source>
</evidence>